<dbReference type="EMBL" id="HBUF01151536">
    <property type="protein sequence ID" value="CAG6648394.1"/>
    <property type="molecule type" value="Transcribed_RNA"/>
</dbReference>
<feature type="region of interest" description="Disordered" evidence="1">
    <location>
        <begin position="113"/>
        <end position="174"/>
    </location>
</feature>
<dbReference type="EMBL" id="HBUF01365246">
    <property type="protein sequence ID" value="CAG6723210.1"/>
    <property type="molecule type" value="Transcribed_RNA"/>
</dbReference>
<proteinExistence type="predicted"/>
<evidence type="ECO:0000256" key="1">
    <source>
        <dbReference type="SAM" id="MobiDB-lite"/>
    </source>
</evidence>
<feature type="compositionally biased region" description="Polar residues" evidence="1">
    <location>
        <begin position="118"/>
        <end position="129"/>
    </location>
</feature>
<dbReference type="EMBL" id="HBUF01151538">
    <property type="protein sequence ID" value="CAG6648396.1"/>
    <property type="molecule type" value="Transcribed_RNA"/>
</dbReference>
<name>A0A8D8RCY0_9HEMI</name>
<reference evidence="2" key="1">
    <citation type="submission" date="2021-05" db="EMBL/GenBank/DDBJ databases">
        <authorList>
            <person name="Alioto T."/>
            <person name="Alioto T."/>
            <person name="Gomez Garrido J."/>
        </authorList>
    </citation>
    <scope>NUCLEOTIDE SEQUENCE</scope>
</reference>
<sequence>MDTKYPESVSRFLKQRDRRKRREEGIAISRHRTQPITFSEIQEVDEENIKEEDEAKANEVFSSSGSLNLRLQSSKSAHDMSVNAKFEQFLLYNYQRPEKKRTKKSLNKLSLASMIKPQGTSQTPQTSPIPASPPDIGGQDIGVISNPQLSGQHTTDAEISPPTLSNTGTLNDPSTETCLLLSEHSGDMTEQIFRQLNTPRTSI</sequence>
<dbReference type="Pfam" id="PF15766">
    <property type="entry name" value="DUF4695"/>
    <property type="match status" value="1"/>
</dbReference>
<dbReference type="EMBL" id="HBUF01681675">
    <property type="protein sequence ID" value="CAG6792447.1"/>
    <property type="molecule type" value="Transcribed_RNA"/>
</dbReference>
<evidence type="ECO:0000313" key="2">
    <source>
        <dbReference type="EMBL" id="CAG6648396.1"/>
    </source>
</evidence>
<dbReference type="EMBL" id="HBUF01681673">
    <property type="protein sequence ID" value="CAG6792445.1"/>
    <property type="molecule type" value="Transcribed_RNA"/>
</dbReference>
<dbReference type="EMBL" id="HBUF01151535">
    <property type="protein sequence ID" value="CAG6648393.1"/>
    <property type="molecule type" value="Transcribed_RNA"/>
</dbReference>
<feature type="region of interest" description="Disordered" evidence="1">
    <location>
        <begin position="1"/>
        <end position="31"/>
    </location>
</feature>
<accession>A0A8D8RCY0</accession>
<protein>
    <submittedName>
        <fullName evidence="2">Uncharacterized protein</fullName>
    </submittedName>
</protein>
<organism evidence="2">
    <name type="scientific">Cacopsylla melanoneura</name>
    <dbReference type="NCBI Taxonomy" id="428564"/>
    <lineage>
        <taxon>Eukaryota</taxon>
        <taxon>Metazoa</taxon>
        <taxon>Ecdysozoa</taxon>
        <taxon>Arthropoda</taxon>
        <taxon>Hexapoda</taxon>
        <taxon>Insecta</taxon>
        <taxon>Pterygota</taxon>
        <taxon>Neoptera</taxon>
        <taxon>Paraneoptera</taxon>
        <taxon>Hemiptera</taxon>
        <taxon>Sternorrhyncha</taxon>
        <taxon>Psylloidea</taxon>
        <taxon>Psyllidae</taxon>
        <taxon>Psyllinae</taxon>
        <taxon>Cacopsylla</taxon>
    </lineage>
</organism>
<dbReference type="EMBL" id="HBUF01151537">
    <property type="protein sequence ID" value="CAG6648395.1"/>
    <property type="molecule type" value="Transcribed_RNA"/>
</dbReference>
<feature type="compositionally biased region" description="Polar residues" evidence="1">
    <location>
        <begin position="162"/>
        <end position="174"/>
    </location>
</feature>
<dbReference type="InterPro" id="IPR031521">
    <property type="entry name" value="DUF4695"/>
</dbReference>
<dbReference type="AlphaFoldDB" id="A0A8D8RCY0"/>
<feature type="compositionally biased region" description="Polar residues" evidence="1">
    <location>
        <begin position="145"/>
        <end position="154"/>
    </location>
</feature>